<feature type="domain" description="Orn/Lys/Arg decarboxylase C-terminal" evidence="7">
    <location>
        <begin position="400"/>
        <end position="453"/>
    </location>
</feature>
<evidence type="ECO:0000256" key="4">
    <source>
        <dbReference type="ARBA" id="ARBA00022898"/>
    </source>
</evidence>
<keyword evidence="5" id="KW-0456">Lyase</keyword>
<feature type="domain" description="Orn/Lys/Arg decarboxylases family 1 pyridoxal-P attachment site" evidence="6">
    <location>
        <begin position="8"/>
        <end position="303"/>
    </location>
</feature>
<evidence type="ECO:0000256" key="3">
    <source>
        <dbReference type="ARBA" id="ARBA00022793"/>
    </source>
</evidence>
<dbReference type="EMBL" id="JAVGVR010000001">
    <property type="protein sequence ID" value="MDQ6595366.1"/>
    <property type="molecule type" value="Genomic_DNA"/>
</dbReference>
<dbReference type="SUPFAM" id="SSF55904">
    <property type="entry name" value="Ornithine decarboxylase C-terminal domain"/>
    <property type="match status" value="1"/>
</dbReference>
<reference evidence="8" key="2">
    <citation type="submission" date="2023-08" db="EMBL/GenBank/DDBJ databases">
        <title>Nitrogen cycling bacteria in agricultural field soils.</title>
        <authorList>
            <person name="Jang J."/>
        </authorList>
    </citation>
    <scope>NUCLEOTIDE SEQUENCE</scope>
    <source>
        <strain evidence="8">PS3-36</strain>
    </source>
</reference>
<dbReference type="InterPro" id="IPR000310">
    <property type="entry name" value="Orn/Lys/Arg_deCO2ase_major_dom"/>
</dbReference>
<evidence type="ECO:0000259" key="6">
    <source>
        <dbReference type="Pfam" id="PF01276"/>
    </source>
</evidence>
<dbReference type="GO" id="GO:0016831">
    <property type="term" value="F:carboxy-lyase activity"/>
    <property type="evidence" value="ECO:0007669"/>
    <property type="project" value="UniProtKB-KW"/>
</dbReference>
<name>A0A4V3AT09_9BACI</name>
<dbReference type="InterPro" id="IPR008286">
    <property type="entry name" value="Prn/Lys/Arg_de-COase_C"/>
</dbReference>
<evidence type="ECO:0000256" key="5">
    <source>
        <dbReference type="ARBA" id="ARBA00023239"/>
    </source>
</evidence>
<keyword evidence="3" id="KW-0210">Decarboxylase</keyword>
<evidence type="ECO:0000256" key="2">
    <source>
        <dbReference type="ARBA" id="ARBA00010671"/>
    </source>
</evidence>
<dbReference type="InterPro" id="IPR036633">
    <property type="entry name" value="Prn/Lys/Arg_de-COase_C_sf"/>
</dbReference>
<dbReference type="InterPro" id="IPR015421">
    <property type="entry name" value="PyrdxlP-dep_Trfase_major"/>
</dbReference>
<comment type="cofactor">
    <cofactor evidence="1">
        <name>pyridoxal 5'-phosphate</name>
        <dbReference type="ChEBI" id="CHEBI:597326"/>
    </cofactor>
</comment>
<evidence type="ECO:0000313" key="11">
    <source>
        <dbReference type="Proteomes" id="UP001178888"/>
    </source>
</evidence>
<dbReference type="PANTHER" id="PTHR43277">
    <property type="entry name" value="ARGININE DECARBOXYLASE"/>
    <property type="match status" value="1"/>
</dbReference>
<proteinExistence type="inferred from homology"/>
<organism evidence="9 10">
    <name type="scientific">Bacillus salipaludis</name>
    <dbReference type="NCBI Taxonomy" id="2547811"/>
    <lineage>
        <taxon>Bacteria</taxon>
        <taxon>Bacillati</taxon>
        <taxon>Bacillota</taxon>
        <taxon>Bacilli</taxon>
        <taxon>Bacillales</taxon>
        <taxon>Bacillaceae</taxon>
        <taxon>Bacillus</taxon>
    </lineage>
</organism>
<dbReference type="PANTHER" id="PTHR43277:SF3">
    <property type="entry name" value="DECARBOXYLASE, PUTATIVE-RELATED"/>
    <property type="match status" value="1"/>
</dbReference>
<comment type="caution">
    <text evidence="9">The sequence shown here is derived from an EMBL/GenBank/DDBJ whole genome shotgun (WGS) entry which is preliminary data.</text>
</comment>
<evidence type="ECO:0000313" key="10">
    <source>
        <dbReference type="Proteomes" id="UP000295132"/>
    </source>
</evidence>
<keyword evidence="9" id="KW-0032">Aminotransferase</keyword>
<dbReference type="InterPro" id="IPR052357">
    <property type="entry name" value="Orn_Lys_Arg_decarboxylase-I"/>
</dbReference>
<dbReference type="Proteomes" id="UP001178888">
    <property type="component" value="Unassembled WGS sequence"/>
</dbReference>
<accession>A0A4V3AT09</accession>
<dbReference type="Gene3D" id="3.40.640.10">
    <property type="entry name" value="Type I PLP-dependent aspartate aminotransferase-like (Major domain)"/>
    <property type="match status" value="1"/>
</dbReference>
<keyword evidence="4" id="KW-0663">Pyridoxal phosphate</keyword>
<sequence>MKNQQKIPLYQALVEHINKSPISFHVPGHKYGTIAKDYFEQILKLDATELSGLDDLHSPEGAILEAEQLLQDLYQTRSSFFLINGSTVGNLAMVMAACSENDCVLVQRNCHKSVVNGLQLAKVNPIFLEPEIDNEWKVASGVHLQTVKEAIDLYPNARALILTYPNYYGMAYDLESIINYAHIHNIPVLVDEAHGPHFIVGSPFPPSAVQLGADIVVQSAHKTLPAMTMGSYLHVNGNRIEMDRVKDYLQILQSSSPSYPIMASLDIARHYLSSYQQEDVLYLLKERNRFKELLKKISGIKVLTYPNHLGDPLKITIQSTSHLSGFDLQSKLEEQGIFTELADPYNVLMILPLLKENQIYTFEETAGRIQKVLEGITDNEINIETKKIEKKISGLAIPYRKMEDLKERKIPLLDSVDQVSAETIIPYPPGIPLLLKGERITDGQIQNLVKLIESGARFQGGSFLQNGLISVYRTS</sequence>
<evidence type="ECO:0000259" key="7">
    <source>
        <dbReference type="Pfam" id="PF03711"/>
    </source>
</evidence>
<dbReference type="GO" id="GO:0008483">
    <property type="term" value="F:transaminase activity"/>
    <property type="evidence" value="ECO:0007669"/>
    <property type="project" value="UniProtKB-KW"/>
</dbReference>
<dbReference type="Proteomes" id="UP000295132">
    <property type="component" value="Unassembled WGS sequence"/>
</dbReference>
<dbReference type="SUPFAM" id="SSF53383">
    <property type="entry name" value="PLP-dependent transferases"/>
    <property type="match status" value="1"/>
</dbReference>
<keyword evidence="9" id="KW-0808">Transferase</keyword>
<evidence type="ECO:0000313" key="8">
    <source>
        <dbReference type="EMBL" id="MDQ6595366.1"/>
    </source>
</evidence>
<dbReference type="Pfam" id="PF03711">
    <property type="entry name" value="OKR_DC_1_C"/>
    <property type="match status" value="1"/>
</dbReference>
<evidence type="ECO:0000256" key="1">
    <source>
        <dbReference type="ARBA" id="ARBA00001933"/>
    </source>
</evidence>
<comment type="similarity">
    <text evidence="2">Belongs to the Orn/Lys/Arg decarboxylase class-I family.</text>
</comment>
<dbReference type="Pfam" id="PF01276">
    <property type="entry name" value="OKR_DC_1"/>
    <property type="match status" value="1"/>
</dbReference>
<dbReference type="CDD" id="cd00615">
    <property type="entry name" value="Orn_deC_like"/>
    <property type="match status" value="1"/>
</dbReference>
<keyword evidence="11" id="KW-1185">Reference proteome</keyword>
<dbReference type="RefSeq" id="WP_133339350.1">
    <property type="nucleotide sequence ID" value="NZ_JAVGVR010000001.1"/>
</dbReference>
<dbReference type="EMBL" id="SMYO01000021">
    <property type="protein sequence ID" value="TDK57131.1"/>
    <property type="molecule type" value="Genomic_DNA"/>
</dbReference>
<dbReference type="InterPro" id="IPR015424">
    <property type="entry name" value="PyrdxlP-dep_Trfase"/>
</dbReference>
<gene>
    <name evidence="9" type="ORF">E2K98_26105</name>
    <name evidence="8" type="ORF">RCG21_02725</name>
</gene>
<dbReference type="Gene3D" id="3.90.105.10">
    <property type="entry name" value="Molybdopterin biosynthesis moea protein, domain 2"/>
    <property type="match status" value="1"/>
</dbReference>
<protein>
    <submittedName>
        <fullName evidence="9">Aminotransferase class I/II-fold pyridoxal phosphate-dependent enzyme</fullName>
    </submittedName>
</protein>
<dbReference type="AlphaFoldDB" id="A0A4V3AT09"/>
<evidence type="ECO:0000313" key="9">
    <source>
        <dbReference type="EMBL" id="TDK57131.1"/>
    </source>
</evidence>
<reference evidence="9 10" key="1">
    <citation type="submission" date="2019-03" db="EMBL/GenBank/DDBJ databases">
        <title>Bacillus niacini sp. nov. a Nicotinate-Metabolizing Mesophile Isolated from Soil.</title>
        <authorList>
            <person name="Zhang G."/>
        </authorList>
    </citation>
    <scope>NUCLEOTIDE SEQUENCE [LARGE SCALE GENOMIC DNA]</scope>
    <source>
        <strain evidence="9 10">WN066</strain>
    </source>
</reference>